<evidence type="ECO:0000259" key="4">
    <source>
        <dbReference type="PROSITE" id="PS51987"/>
    </source>
</evidence>
<proteinExistence type="inferred from homology"/>
<dbReference type="Gene3D" id="3.30.590.10">
    <property type="entry name" value="Glutamine synthetase/guanido kinase, catalytic domain"/>
    <property type="match status" value="1"/>
</dbReference>
<dbReference type="Proteomes" id="UP000434052">
    <property type="component" value="Unassembled WGS sequence"/>
</dbReference>
<dbReference type="SUPFAM" id="SSF55931">
    <property type="entry name" value="Glutamine synthetase/guanido kinase"/>
    <property type="match status" value="1"/>
</dbReference>
<evidence type="ECO:0000256" key="3">
    <source>
        <dbReference type="RuleBase" id="RU000384"/>
    </source>
</evidence>
<dbReference type="PROSITE" id="PS51987">
    <property type="entry name" value="GS_CATALYTIC"/>
    <property type="match status" value="1"/>
</dbReference>
<name>A0A6P1ZDR9_9BACT</name>
<dbReference type="AlphaFoldDB" id="A0A6P1ZDR9"/>
<organism evidence="5 6">
    <name type="scientific">Oceanidesulfovibrio marinus</name>
    <dbReference type="NCBI Taxonomy" id="370038"/>
    <lineage>
        <taxon>Bacteria</taxon>
        <taxon>Pseudomonadati</taxon>
        <taxon>Thermodesulfobacteriota</taxon>
        <taxon>Desulfovibrionia</taxon>
        <taxon>Desulfovibrionales</taxon>
        <taxon>Desulfovibrionaceae</taxon>
        <taxon>Oceanidesulfovibrio</taxon>
    </lineage>
</organism>
<dbReference type="PANTHER" id="PTHR43785">
    <property type="entry name" value="GAMMA-GLUTAMYLPUTRESCINE SYNTHETASE"/>
    <property type="match status" value="1"/>
</dbReference>
<comment type="similarity">
    <text evidence="2 3">Belongs to the glutamine synthetase family.</text>
</comment>
<evidence type="ECO:0000313" key="5">
    <source>
        <dbReference type="EMBL" id="TVM27603.1"/>
    </source>
</evidence>
<dbReference type="SMART" id="SM01230">
    <property type="entry name" value="Gln-synt_C"/>
    <property type="match status" value="1"/>
</dbReference>
<evidence type="ECO:0000256" key="2">
    <source>
        <dbReference type="PROSITE-ProRule" id="PRU01331"/>
    </source>
</evidence>
<dbReference type="Pfam" id="PF00120">
    <property type="entry name" value="Gln-synt_C"/>
    <property type="match status" value="1"/>
</dbReference>
<protein>
    <submittedName>
        <fullName evidence="5">Glutamine synthetase</fullName>
    </submittedName>
</protein>
<accession>A0A6P1ZDR9</accession>
<dbReference type="EMBL" id="QMIF01000166">
    <property type="protein sequence ID" value="TVM27603.1"/>
    <property type="molecule type" value="Genomic_DNA"/>
</dbReference>
<feature type="domain" description="GS catalytic" evidence="4">
    <location>
        <begin position="1"/>
        <end position="193"/>
    </location>
</feature>
<evidence type="ECO:0000313" key="6">
    <source>
        <dbReference type="Proteomes" id="UP000434052"/>
    </source>
</evidence>
<dbReference type="GO" id="GO:0004356">
    <property type="term" value="F:glutamine synthetase activity"/>
    <property type="evidence" value="ECO:0007669"/>
    <property type="project" value="InterPro"/>
</dbReference>
<sequence>NGSGRHGHQSLFKNGKNAFFDGSEKNSLSAEARAYSSGLLKHAKEIVCVTNPWVKSYKRLVAGYEAPVYIAWAQRNRSALVRVPLYKPGKEAATRVELRNPDPAANPYLAFSVMLAAGLEGIEKGYDLQNPVEENIFDMGPADFAKHGIDALPGSLYEAAMELKNSELMKRVLGDHLNTNLVENKLIEWDPYR</sequence>
<dbReference type="PANTHER" id="PTHR43785:SF12">
    <property type="entry name" value="TYPE-1 GLUTAMINE SYNTHETASE 2"/>
    <property type="match status" value="1"/>
</dbReference>
<gene>
    <name evidence="5" type="ORF">DQK91_22575</name>
</gene>
<dbReference type="InterPro" id="IPR014746">
    <property type="entry name" value="Gln_synth/guanido_kin_cat_dom"/>
</dbReference>
<keyword evidence="1" id="KW-0436">Ligase</keyword>
<feature type="non-terminal residue" evidence="5">
    <location>
        <position position="1"/>
    </location>
</feature>
<reference evidence="5 6" key="1">
    <citation type="submission" date="2018-06" db="EMBL/GenBank/DDBJ databases">
        <title>Complete genome of Desulfovibrio marinus P48SEP.</title>
        <authorList>
            <person name="Crispim J.S."/>
            <person name="Vidigal P.M.P."/>
            <person name="Silva L.C.F."/>
            <person name="Araujo L.C."/>
            <person name="Laguardia C.N."/>
            <person name="Dias R.S."/>
            <person name="Sousa M.P."/>
            <person name="Paula S.O."/>
            <person name="Silva C."/>
        </authorList>
    </citation>
    <scope>NUCLEOTIDE SEQUENCE [LARGE SCALE GENOMIC DNA]</scope>
    <source>
        <strain evidence="5 6">P48SEP</strain>
    </source>
</reference>
<dbReference type="InterPro" id="IPR008146">
    <property type="entry name" value="Gln_synth_cat_dom"/>
</dbReference>
<evidence type="ECO:0000256" key="1">
    <source>
        <dbReference type="ARBA" id="ARBA00022598"/>
    </source>
</evidence>
<feature type="non-terminal residue" evidence="5">
    <location>
        <position position="193"/>
    </location>
</feature>
<dbReference type="GO" id="GO:0006542">
    <property type="term" value="P:glutamine biosynthetic process"/>
    <property type="evidence" value="ECO:0007669"/>
    <property type="project" value="TreeGrafter"/>
</dbReference>
<comment type="caution">
    <text evidence="5">The sequence shown here is derived from an EMBL/GenBank/DDBJ whole genome shotgun (WGS) entry which is preliminary data.</text>
</comment>